<accession>A0ABP9BE45</accession>
<dbReference type="Proteomes" id="UP001501265">
    <property type="component" value="Unassembled WGS sequence"/>
</dbReference>
<evidence type="ECO:0000256" key="1">
    <source>
        <dbReference type="SAM" id="MobiDB-lite"/>
    </source>
</evidence>
<comment type="caution">
    <text evidence="2">The sequence shown here is derived from an EMBL/GenBank/DDBJ whole genome shotgun (WGS) entry which is preliminary data.</text>
</comment>
<dbReference type="EMBL" id="BAABIG010000019">
    <property type="protein sequence ID" value="GAA4792811.1"/>
    <property type="molecule type" value="Genomic_DNA"/>
</dbReference>
<reference evidence="3" key="1">
    <citation type="journal article" date="2019" name="Int. J. Syst. Evol. Microbiol.">
        <title>The Global Catalogue of Microorganisms (GCM) 10K type strain sequencing project: providing services to taxonomists for standard genome sequencing and annotation.</title>
        <authorList>
            <consortium name="The Broad Institute Genomics Platform"/>
            <consortium name="The Broad Institute Genome Sequencing Center for Infectious Disease"/>
            <person name="Wu L."/>
            <person name="Ma J."/>
        </authorList>
    </citation>
    <scope>NUCLEOTIDE SEQUENCE [LARGE SCALE GENOMIC DNA]</scope>
    <source>
        <strain evidence="3">JCM 18081</strain>
    </source>
</reference>
<organism evidence="2 3">
    <name type="scientific">Streptomyces ziwulingensis</name>
    <dbReference type="NCBI Taxonomy" id="1045501"/>
    <lineage>
        <taxon>Bacteria</taxon>
        <taxon>Bacillati</taxon>
        <taxon>Actinomycetota</taxon>
        <taxon>Actinomycetes</taxon>
        <taxon>Kitasatosporales</taxon>
        <taxon>Streptomycetaceae</taxon>
        <taxon>Streptomyces</taxon>
    </lineage>
</organism>
<feature type="region of interest" description="Disordered" evidence="1">
    <location>
        <begin position="1"/>
        <end position="24"/>
    </location>
</feature>
<gene>
    <name evidence="2" type="ORF">GCM10023220_18360</name>
</gene>
<name>A0ABP9BE45_9ACTN</name>
<sequence>MCVNKRREPTTDARVTRKQDRKLNFRTPDQTYPVVLLLREITLSDRRAAGARAPAVVARLAGILFPAGNLVEASIVFLYGIRGRNRPQEPGAAPERRRTAQAGQPQGDPSGTGERSAGGGE</sequence>
<protein>
    <submittedName>
        <fullName evidence="2">Uncharacterized protein</fullName>
    </submittedName>
</protein>
<feature type="compositionally biased region" description="Basic and acidic residues" evidence="1">
    <location>
        <begin position="1"/>
        <end position="23"/>
    </location>
</feature>
<proteinExistence type="predicted"/>
<evidence type="ECO:0000313" key="2">
    <source>
        <dbReference type="EMBL" id="GAA4792811.1"/>
    </source>
</evidence>
<evidence type="ECO:0000313" key="3">
    <source>
        <dbReference type="Proteomes" id="UP001501265"/>
    </source>
</evidence>
<feature type="region of interest" description="Disordered" evidence="1">
    <location>
        <begin position="83"/>
        <end position="121"/>
    </location>
</feature>
<keyword evidence="3" id="KW-1185">Reference proteome</keyword>